<feature type="modified residue" description="4-aspartylphosphate" evidence="8">
    <location>
        <position position="1141"/>
    </location>
</feature>
<dbReference type="PRINTS" id="PR00344">
    <property type="entry name" value="BCTRLSENSOR"/>
</dbReference>
<feature type="domain" description="Response regulatory" evidence="12">
    <location>
        <begin position="1090"/>
        <end position="1208"/>
    </location>
</feature>
<dbReference type="GO" id="GO:0016020">
    <property type="term" value="C:membrane"/>
    <property type="evidence" value="ECO:0007669"/>
    <property type="project" value="UniProtKB-SubCell"/>
</dbReference>
<evidence type="ECO:0000256" key="4">
    <source>
        <dbReference type="ARBA" id="ARBA00022553"/>
    </source>
</evidence>
<dbReference type="PANTHER" id="PTHR45339:SF1">
    <property type="entry name" value="HYBRID SIGNAL TRANSDUCTION HISTIDINE KINASE J"/>
    <property type="match status" value="1"/>
</dbReference>
<dbReference type="PROSITE" id="PS50885">
    <property type="entry name" value="HAMP"/>
    <property type="match status" value="1"/>
</dbReference>
<evidence type="ECO:0000256" key="10">
    <source>
        <dbReference type="SAM" id="Phobius"/>
    </source>
</evidence>
<feature type="domain" description="Response regulatory" evidence="12">
    <location>
        <begin position="1236"/>
        <end position="1353"/>
    </location>
</feature>
<dbReference type="Gene3D" id="1.10.287.130">
    <property type="match status" value="1"/>
</dbReference>
<dbReference type="Gene3D" id="3.30.565.10">
    <property type="entry name" value="Histidine kinase-like ATPase, C-terminal domain"/>
    <property type="match status" value="1"/>
</dbReference>
<dbReference type="CDD" id="cd17546">
    <property type="entry name" value="REC_hyHK_CKI1_RcsC-like"/>
    <property type="match status" value="1"/>
</dbReference>
<dbReference type="SMART" id="SM00304">
    <property type="entry name" value="HAMP"/>
    <property type="match status" value="1"/>
</dbReference>
<dbReference type="Proteomes" id="UP000245618">
    <property type="component" value="Unassembled WGS sequence"/>
</dbReference>
<evidence type="ECO:0000256" key="1">
    <source>
        <dbReference type="ARBA" id="ARBA00000085"/>
    </source>
</evidence>
<comment type="catalytic activity">
    <reaction evidence="1">
        <text>ATP + protein L-histidine = ADP + protein N-phospho-L-histidine.</text>
        <dbReference type="EC" id="2.7.13.3"/>
    </reaction>
</comment>
<dbReference type="SMART" id="SM00448">
    <property type="entry name" value="REC"/>
    <property type="match status" value="3"/>
</dbReference>
<dbReference type="SMART" id="SM00387">
    <property type="entry name" value="HATPase_c"/>
    <property type="match status" value="1"/>
</dbReference>
<feature type="coiled-coil region" evidence="9">
    <location>
        <begin position="583"/>
        <end position="642"/>
    </location>
</feature>
<evidence type="ECO:0000259" key="13">
    <source>
        <dbReference type="PROSITE" id="PS50885"/>
    </source>
</evidence>
<sequence length="1355" mass="153463">MWKYLSIKSQLILVLLIPISGLIYMTVSNINSSLDHYKDIDSSSENIKNISILSRGIFEISVERGFYNYSYYDASKKNRFNLEKQLTNEWFLRTHIKDTVISKNLKSLQNSVLNLQSNIEFGKETPKTAYIKYTHFNYILNNLIEREIINCKSPELTKLANNYYNYVILKEAALLKREIILQRLIDDKKNEELDNSLLKLFYKAKEYEKGVDYKLINFDFNTLNKDLLEFKSSSSLSSFKTDSDLIFEKKLEMSPDVWWKKSSTIIPKFSELEKNNLAFILDYAHKEKQAALQSIVLLFSILSIFLLGAFVLIYKLIKNLSTSLNAIAESIKKISHGEIIEKPTFSGNAEFITISHSFNELLIAINEQIDLALKISSGNFGSKISLRSPNDLLNNSLNTMSLEINRLDKESKETSLMEKNIIEVNKSIVESKDLNEFGANICQTLVKQTQGCQANFYISKSVKNTNQLHKIGGYADDKNSPEVIAMGEGLVGEVAKMNQQNCLNNLPNQYSHIASSLGEYPYYNVLITPISYKEEVIGVVEIGSFENFNDNHKKLLVAISDSIGSAIKVFMRNEELRIFSEEINEKNSILQVQEEELRLSNEELSRQTMLLQLSEEEFRHQAAELKQTNAFLEEKGQELEYKNNEVGLKNEELVTAQEELNLKAEEIAQASKYKSEFLANMSHELRTPLNSILILSDLLKENTAGNLSDTQIDNLSVINSSGKDLLNLITDILDISKIEAGKVEVYPEESIVERIYSDMDGLFRVQMLKKNIEFTTSISDDCPRELHTDIGKLEQILKNFLSNALKFTPEKGKVSLVFSSCKDKNEFASPSLSKLSPNKILSIHIEDNGIGISEENKKKLFQTFQQADSSTSRKYGGTGLGLFISKELAILLGGEVDFKSELNKGSMFSVYIPTTFQTNVSKKNVTVMGSVEKNHLKSEETPKPSDVTLDLTENLNDDRKEVTIDDKTILIIEDDASFAEVLLQVAHDNGFKAIVAYQGETGYQYAKKYKPKAIILDMKLPGIDGWTVLKWLKEDKELQHIPVHVMSGMNREKLAKEMGAFDFLIKPITTEKLKSAFASIDIQINKIFKKVLIVEDDVSLNYSIKELVHNCDRNVICIQAYTFNEAANILKNDDIDCAIMDIGLPDSKNIDNISALRKISKNKDINIIVNTGKSLTQEDELELQNSADKIVIKTHNVTERLKDELVLFLDMVENTDKKEYKTGPNLLAGEILKDKNILIVDDDIRNIYALSSALATKGASILTAFNGIEALEMLNNNSNIDIVLMDIMMPEMDGYEATRKIRENPKWKNLPIIALTAKAMKGDREEILNAGASDYQSKPIDIQQLISLISIWIYK</sequence>
<dbReference type="Pfam" id="PF00512">
    <property type="entry name" value="HisKA"/>
    <property type="match status" value="1"/>
</dbReference>
<keyword evidence="9" id="KW-0175">Coiled coil</keyword>
<evidence type="ECO:0000256" key="8">
    <source>
        <dbReference type="PROSITE-ProRule" id="PRU00169"/>
    </source>
</evidence>
<comment type="caution">
    <text evidence="14">The sequence shown here is derived from an EMBL/GenBank/DDBJ whole genome shotgun (WGS) entry which is preliminary data.</text>
</comment>
<keyword evidence="10" id="KW-0472">Membrane</keyword>
<dbReference type="CDD" id="cd00082">
    <property type="entry name" value="HisKA"/>
    <property type="match status" value="1"/>
</dbReference>
<dbReference type="InterPro" id="IPR036097">
    <property type="entry name" value="HisK_dim/P_sf"/>
</dbReference>
<dbReference type="OrthoDB" id="9811889at2"/>
<dbReference type="EC" id="2.7.13.3" evidence="3"/>
<feature type="transmembrane region" description="Helical" evidence="10">
    <location>
        <begin position="295"/>
        <end position="317"/>
    </location>
</feature>
<dbReference type="InterPro" id="IPR003594">
    <property type="entry name" value="HATPase_dom"/>
</dbReference>
<keyword evidence="10" id="KW-0812">Transmembrane</keyword>
<reference evidence="14 15" key="1">
    <citation type="submission" date="2018-04" db="EMBL/GenBank/DDBJ databases">
        <title>Flavobacterium sp. nov., isolated from glacier ice.</title>
        <authorList>
            <person name="Liu Q."/>
            <person name="Xin Y.-H."/>
        </authorList>
    </citation>
    <scope>NUCLEOTIDE SEQUENCE [LARGE SCALE GENOMIC DNA]</scope>
    <source>
        <strain evidence="14 15">LB2P30</strain>
    </source>
</reference>
<evidence type="ECO:0000256" key="2">
    <source>
        <dbReference type="ARBA" id="ARBA00004370"/>
    </source>
</evidence>
<evidence type="ECO:0000259" key="12">
    <source>
        <dbReference type="PROSITE" id="PS50110"/>
    </source>
</evidence>
<keyword evidence="10" id="KW-1133">Transmembrane helix</keyword>
<dbReference type="SUPFAM" id="SSF55874">
    <property type="entry name" value="ATPase domain of HSP90 chaperone/DNA topoisomerase II/histidine kinase"/>
    <property type="match status" value="1"/>
</dbReference>
<evidence type="ECO:0000313" key="15">
    <source>
        <dbReference type="Proteomes" id="UP000245618"/>
    </source>
</evidence>
<dbReference type="InterPro" id="IPR029016">
    <property type="entry name" value="GAF-like_dom_sf"/>
</dbReference>
<dbReference type="Pfam" id="PF02518">
    <property type="entry name" value="HATPase_c"/>
    <property type="match status" value="1"/>
</dbReference>
<dbReference type="Gene3D" id="3.30.450.40">
    <property type="match status" value="1"/>
</dbReference>
<keyword evidence="7" id="KW-0902">Two-component regulatory system</keyword>
<feature type="transmembrane region" description="Helical" evidence="10">
    <location>
        <begin position="12"/>
        <end position="30"/>
    </location>
</feature>
<feature type="domain" description="Response regulatory" evidence="12">
    <location>
        <begin position="968"/>
        <end position="1081"/>
    </location>
</feature>
<evidence type="ECO:0000256" key="9">
    <source>
        <dbReference type="SAM" id="Coils"/>
    </source>
</evidence>
<evidence type="ECO:0000256" key="7">
    <source>
        <dbReference type="ARBA" id="ARBA00023012"/>
    </source>
</evidence>
<dbReference type="PANTHER" id="PTHR45339">
    <property type="entry name" value="HYBRID SIGNAL TRANSDUCTION HISTIDINE KINASE J"/>
    <property type="match status" value="1"/>
</dbReference>
<dbReference type="GO" id="GO:0000155">
    <property type="term" value="F:phosphorelay sensor kinase activity"/>
    <property type="evidence" value="ECO:0007669"/>
    <property type="project" value="InterPro"/>
</dbReference>
<dbReference type="InterPro" id="IPR001789">
    <property type="entry name" value="Sig_transdc_resp-reg_receiver"/>
</dbReference>
<dbReference type="Pfam" id="PF13185">
    <property type="entry name" value="GAF_2"/>
    <property type="match status" value="1"/>
</dbReference>
<feature type="modified residue" description="4-aspartylphosphate" evidence="8">
    <location>
        <position position="1286"/>
    </location>
</feature>
<dbReference type="SUPFAM" id="SSF52172">
    <property type="entry name" value="CheY-like"/>
    <property type="match status" value="3"/>
</dbReference>
<evidence type="ECO:0000256" key="6">
    <source>
        <dbReference type="ARBA" id="ARBA00022777"/>
    </source>
</evidence>
<evidence type="ECO:0000259" key="11">
    <source>
        <dbReference type="PROSITE" id="PS50109"/>
    </source>
</evidence>
<dbReference type="InterPro" id="IPR011006">
    <property type="entry name" value="CheY-like_superfamily"/>
</dbReference>
<dbReference type="SMART" id="SM00388">
    <property type="entry name" value="HisKA"/>
    <property type="match status" value="1"/>
</dbReference>
<keyword evidence="6" id="KW-0418">Kinase</keyword>
<dbReference type="InterPro" id="IPR003661">
    <property type="entry name" value="HisK_dim/P_dom"/>
</dbReference>
<dbReference type="InterPro" id="IPR003660">
    <property type="entry name" value="HAMP_dom"/>
</dbReference>
<dbReference type="Pfam" id="PF00072">
    <property type="entry name" value="Response_reg"/>
    <property type="match status" value="3"/>
</dbReference>
<keyword evidence="4 8" id="KW-0597">Phosphoprotein</keyword>
<evidence type="ECO:0000256" key="3">
    <source>
        <dbReference type="ARBA" id="ARBA00012438"/>
    </source>
</evidence>
<dbReference type="SUPFAM" id="SSF55781">
    <property type="entry name" value="GAF domain-like"/>
    <property type="match status" value="1"/>
</dbReference>
<dbReference type="InterPro" id="IPR036890">
    <property type="entry name" value="HATPase_C_sf"/>
</dbReference>
<gene>
    <name evidence="14" type="ORF">DB891_11630</name>
</gene>
<keyword evidence="5" id="KW-0808">Transferase</keyword>
<protein>
    <recommendedName>
        <fullName evidence="3">histidine kinase</fullName>
        <ecNumber evidence="3">2.7.13.3</ecNumber>
    </recommendedName>
</protein>
<keyword evidence="15" id="KW-1185">Reference proteome</keyword>
<dbReference type="PROSITE" id="PS50110">
    <property type="entry name" value="RESPONSE_REGULATORY"/>
    <property type="match status" value="3"/>
</dbReference>
<evidence type="ECO:0000256" key="5">
    <source>
        <dbReference type="ARBA" id="ARBA00022679"/>
    </source>
</evidence>
<name>A0A2U1JTM5_9FLAO</name>
<organism evidence="14 15">
    <name type="scientific">Flavobacterium laiguense</name>
    <dbReference type="NCBI Taxonomy" id="2169409"/>
    <lineage>
        <taxon>Bacteria</taxon>
        <taxon>Pseudomonadati</taxon>
        <taxon>Bacteroidota</taxon>
        <taxon>Flavobacteriia</taxon>
        <taxon>Flavobacteriales</taxon>
        <taxon>Flavobacteriaceae</taxon>
        <taxon>Flavobacterium</taxon>
    </lineage>
</organism>
<dbReference type="CDD" id="cd16922">
    <property type="entry name" value="HATPase_EvgS-ArcB-TorS-like"/>
    <property type="match status" value="1"/>
</dbReference>
<feature type="domain" description="Histidine kinase" evidence="11">
    <location>
        <begin position="680"/>
        <end position="916"/>
    </location>
</feature>
<dbReference type="InterPro" id="IPR003018">
    <property type="entry name" value="GAF"/>
</dbReference>
<dbReference type="InterPro" id="IPR005467">
    <property type="entry name" value="His_kinase_dom"/>
</dbReference>
<accession>A0A2U1JTM5</accession>
<dbReference type="EMBL" id="QCZH01000013">
    <property type="protein sequence ID" value="PWA08472.1"/>
    <property type="molecule type" value="Genomic_DNA"/>
</dbReference>
<evidence type="ECO:0000313" key="14">
    <source>
        <dbReference type="EMBL" id="PWA08472.1"/>
    </source>
</evidence>
<proteinExistence type="predicted"/>
<comment type="subcellular location">
    <subcellularLocation>
        <location evidence="2">Membrane</location>
    </subcellularLocation>
</comment>
<dbReference type="PROSITE" id="PS50109">
    <property type="entry name" value="HIS_KIN"/>
    <property type="match status" value="1"/>
</dbReference>
<dbReference type="SUPFAM" id="SSF47384">
    <property type="entry name" value="Homodimeric domain of signal transducing histidine kinase"/>
    <property type="match status" value="1"/>
</dbReference>
<dbReference type="RefSeq" id="WP_116763725.1">
    <property type="nucleotide sequence ID" value="NZ_QCZH01000013.1"/>
</dbReference>
<dbReference type="Gene3D" id="3.40.50.2300">
    <property type="match status" value="3"/>
</dbReference>
<feature type="modified residue" description="4-aspartylphosphate" evidence="8">
    <location>
        <position position="1017"/>
    </location>
</feature>
<dbReference type="InterPro" id="IPR004358">
    <property type="entry name" value="Sig_transdc_His_kin-like_C"/>
</dbReference>
<feature type="domain" description="HAMP" evidence="13">
    <location>
        <begin position="318"/>
        <end position="370"/>
    </location>
</feature>